<reference evidence="2" key="1">
    <citation type="submission" date="2023-07" db="EMBL/GenBank/DDBJ databases">
        <title>Characterization of two Paracoccaceae strains isolated from Phycosphere and proposal of Xinfangfangia lacusdiani sp. nov.</title>
        <authorList>
            <person name="Deng Y."/>
            <person name="Zhang Y.Q."/>
        </authorList>
    </citation>
    <scope>NUCLEOTIDE SEQUENCE [LARGE SCALE GENOMIC DNA]</scope>
    <source>
        <strain evidence="2">CPCC 101403</strain>
    </source>
</reference>
<evidence type="ECO:0000313" key="2">
    <source>
        <dbReference type="Proteomes" id="UP001251085"/>
    </source>
</evidence>
<accession>A0ABU3EIT2</accession>
<protein>
    <submittedName>
        <fullName evidence="1">Uncharacterized protein</fullName>
    </submittedName>
</protein>
<organism evidence="1 2">
    <name type="scientific">Paracoccus broussonetiae</name>
    <dbReference type="NCBI Taxonomy" id="3075834"/>
    <lineage>
        <taxon>Bacteria</taxon>
        <taxon>Pseudomonadati</taxon>
        <taxon>Pseudomonadota</taxon>
        <taxon>Alphaproteobacteria</taxon>
        <taxon>Rhodobacterales</taxon>
        <taxon>Paracoccaceae</taxon>
        <taxon>Paracoccus</taxon>
    </lineage>
</organism>
<evidence type="ECO:0000313" key="1">
    <source>
        <dbReference type="EMBL" id="MDT1064158.1"/>
    </source>
</evidence>
<proteinExistence type="predicted"/>
<gene>
    <name evidence="1" type="ORF">RM190_20010</name>
</gene>
<comment type="caution">
    <text evidence="1">The sequence shown here is derived from an EMBL/GenBank/DDBJ whole genome shotgun (WGS) entry which is preliminary data.</text>
</comment>
<dbReference type="Proteomes" id="UP001251085">
    <property type="component" value="Unassembled WGS sequence"/>
</dbReference>
<keyword evidence="2" id="KW-1185">Reference proteome</keyword>
<sequence length="140" mass="15716">MRKPILMFLSTAAIWHGTSAHAEFKNDGSILEDLINGNRIPLSDRRFREYTQICLVGYDLHGIRSEQCEEAQENSVIAIPKENAACVPLIKRRDLRKINLNVLLDGEIQCVDVLPGNSLFVVKGVPGIRYDRIDAQVSGR</sequence>
<name>A0ABU3EIT2_9RHOB</name>
<dbReference type="EMBL" id="JAVRQI010000018">
    <property type="protein sequence ID" value="MDT1064158.1"/>
    <property type="molecule type" value="Genomic_DNA"/>
</dbReference>
<dbReference type="RefSeq" id="WP_311761246.1">
    <property type="nucleotide sequence ID" value="NZ_JAVRQI010000018.1"/>
</dbReference>